<dbReference type="CDD" id="cd03445">
    <property type="entry name" value="Thioesterase_II_repeat2"/>
    <property type="match status" value="1"/>
</dbReference>
<comment type="similarity">
    <text evidence="1">Belongs to the C/M/P thioester hydrolase family.</text>
</comment>
<name>A0ABP9WHY5_9MICO</name>
<feature type="domain" description="Acyl-CoA thioesterase-like N-terminal HotDog" evidence="3">
    <location>
        <begin position="36"/>
        <end position="117"/>
    </location>
</feature>
<dbReference type="RefSeq" id="WP_345379795.1">
    <property type="nucleotide sequence ID" value="NZ_BAABRR010000009.1"/>
</dbReference>
<evidence type="ECO:0000256" key="2">
    <source>
        <dbReference type="ARBA" id="ARBA00022801"/>
    </source>
</evidence>
<dbReference type="InterPro" id="IPR049450">
    <property type="entry name" value="ACOT8-like_C"/>
</dbReference>
<evidence type="ECO:0000259" key="4">
    <source>
        <dbReference type="Pfam" id="PF20789"/>
    </source>
</evidence>
<keyword evidence="6" id="KW-1185">Reference proteome</keyword>
<dbReference type="Pfam" id="PF13622">
    <property type="entry name" value="4HBT_3"/>
    <property type="match status" value="1"/>
</dbReference>
<keyword evidence="2" id="KW-0378">Hydrolase</keyword>
<dbReference type="Proteomes" id="UP001426770">
    <property type="component" value="Unassembled WGS sequence"/>
</dbReference>
<dbReference type="InterPro" id="IPR049449">
    <property type="entry name" value="TesB_ACOT8-like_N"/>
</dbReference>
<evidence type="ECO:0000256" key="1">
    <source>
        <dbReference type="ARBA" id="ARBA00006538"/>
    </source>
</evidence>
<dbReference type="InterPro" id="IPR042171">
    <property type="entry name" value="Acyl-CoA_hotdog"/>
</dbReference>
<evidence type="ECO:0000259" key="3">
    <source>
        <dbReference type="Pfam" id="PF13622"/>
    </source>
</evidence>
<proteinExistence type="inferred from homology"/>
<reference evidence="5 6" key="1">
    <citation type="submission" date="2024-02" db="EMBL/GenBank/DDBJ databases">
        <title>Lysinimicrobium sediminis NBRC 112286.</title>
        <authorList>
            <person name="Ichikawa N."/>
            <person name="Katano-Makiyama Y."/>
            <person name="Hidaka K."/>
        </authorList>
    </citation>
    <scope>NUCLEOTIDE SEQUENCE [LARGE SCALE GENOMIC DNA]</scope>
    <source>
        <strain evidence="5 6">NBRC 112286</strain>
    </source>
</reference>
<dbReference type="CDD" id="cd03444">
    <property type="entry name" value="Thioesterase_II_repeat1"/>
    <property type="match status" value="1"/>
</dbReference>
<evidence type="ECO:0000313" key="6">
    <source>
        <dbReference type="Proteomes" id="UP001426770"/>
    </source>
</evidence>
<feature type="domain" description="Acyl-CoA thioesterase-like C-terminal" evidence="4">
    <location>
        <begin position="157"/>
        <end position="288"/>
    </location>
</feature>
<gene>
    <name evidence="5" type="primary">tesB</name>
    <name evidence="5" type="ORF">Lsed01_01884</name>
</gene>
<evidence type="ECO:0000313" key="5">
    <source>
        <dbReference type="EMBL" id="GAA5519437.1"/>
    </source>
</evidence>
<dbReference type="Pfam" id="PF20789">
    <property type="entry name" value="4HBT_3C"/>
    <property type="match status" value="1"/>
</dbReference>
<organism evidence="5 6">
    <name type="scientific">Demequina sediminis</name>
    <dbReference type="NCBI Taxonomy" id="1930058"/>
    <lineage>
        <taxon>Bacteria</taxon>
        <taxon>Bacillati</taxon>
        <taxon>Actinomycetota</taxon>
        <taxon>Actinomycetes</taxon>
        <taxon>Micrococcales</taxon>
        <taxon>Demequinaceae</taxon>
        <taxon>Demequina</taxon>
    </lineage>
</organism>
<dbReference type="InterPro" id="IPR029069">
    <property type="entry name" value="HotDog_dom_sf"/>
</dbReference>
<dbReference type="EMBL" id="BAABRR010000009">
    <property type="protein sequence ID" value="GAA5519437.1"/>
    <property type="molecule type" value="Genomic_DNA"/>
</dbReference>
<comment type="caution">
    <text evidence="5">The sequence shown here is derived from an EMBL/GenBank/DDBJ whole genome shotgun (WGS) entry which is preliminary data.</text>
</comment>
<sequence>MTAFEDTWGSQAVTAGLSALTLRRESETRFEGDSLPMPGGRVFGGQVLAQALLAAGATVTEDRFAHSLHGYFLRAGDASRPIQFEVEVLRDGRSFSARRTHALQDGRPILSMIASFQIEQEGPEHAVAMPEVPGPDTVTSGVEVLAPFAGHPLADFWLTQAPFDVRHVEGSLFLGPDKRPQPYQTAWMRTRGPIEGPDVLHRALLAFGSDQVMLEPLLRRHGASWVTPDISFASLDHAMWWHRPARADEWLLFVQDAPTAQGGRGLTGTWVFSEDGRLVASASQEGMIRLPFPPA</sequence>
<dbReference type="Gene3D" id="2.40.160.210">
    <property type="entry name" value="Acyl-CoA thioesterase, double hotdog domain"/>
    <property type="match status" value="1"/>
</dbReference>
<dbReference type="PANTHER" id="PTHR11066">
    <property type="entry name" value="ACYL-COA THIOESTERASE"/>
    <property type="match status" value="1"/>
</dbReference>
<dbReference type="InterPro" id="IPR003703">
    <property type="entry name" value="Acyl_CoA_thio"/>
</dbReference>
<dbReference type="PANTHER" id="PTHR11066:SF34">
    <property type="entry name" value="ACYL-COENZYME A THIOESTERASE 8"/>
    <property type="match status" value="1"/>
</dbReference>
<accession>A0ABP9WHY5</accession>
<dbReference type="SUPFAM" id="SSF54637">
    <property type="entry name" value="Thioesterase/thiol ester dehydrase-isomerase"/>
    <property type="match status" value="2"/>
</dbReference>
<protein>
    <submittedName>
        <fullName evidence="5">Acyl-CoA thioesterase 2</fullName>
    </submittedName>
</protein>